<name>A0A2S1SH27_9FLAO</name>
<proteinExistence type="predicted"/>
<dbReference type="AlphaFoldDB" id="A0A2S1SH27"/>
<dbReference type="Pfam" id="PF08889">
    <property type="entry name" value="WbqC"/>
    <property type="match status" value="1"/>
</dbReference>
<protein>
    <recommendedName>
        <fullName evidence="3">Glycine transferase</fullName>
    </recommendedName>
</protein>
<reference evidence="1 2" key="1">
    <citation type="submission" date="2018-05" db="EMBL/GenBank/DDBJ databases">
        <title>Genome sequencing of Flavobacterium sp. HYN0049.</title>
        <authorList>
            <person name="Yi H."/>
            <person name="Baek C."/>
        </authorList>
    </citation>
    <scope>NUCLEOTIDE SEQUENCE [LARGE SCALE GENOMIC DNA]</scope>
    <source>
        <strain evidence="1 2">HYN0049</strain>
    </source>
</reference>
<evidence type="ECO:0008006" key="3">
    <source>
        <dbReference type="Google" id="ProtNLM"/>
    </source>
</evidence>
<sequence>MKIAVMQPYIFPYVTYFQLIRAVDKFVLYDDVNFIKQGWINRNNVLINNAPYLFTVPLKHQSSFAKINETMINESLYPLWKHKFLRSLEQNYKKAPCFHEVLSLVKIILETNPDTIASLACESILRVSEYLNIETVFVHSYSNYGNDFLKGEERVLDICTQENATDYLNLPGGMALYSSEHFMERNINLKFVKSGNIAYSQQRDTFTPNLSIIDILMYNEIDDVNRILNNYELI</sequence>
<dbReference type="Proteomes" id="UP000244937">
    <property type="component" value="Chromosome"/>
</dbReference>
<organism evidence="1 2">
    <name type="scientific">Flavobacterium pallidum</name>
    <dbReference type="NCBI Taxonomy" id="2172098"/>
    <lineage>
        <taxon>Bacteria</taxon>
        <taxon>Pseudomonadati</taxon>
        <taxon>Bacteroidota</taxon>
        <taxon>Flavobacteriia</taxon>
        <taxon>Flavobacteriales</taxon>
        <taxon>Flavobacteriaceae</taxon>
        <taxon>Flavobacterium</taxon>
    </lineage>
</organism>
<dbReference type="RefSeq" id="WP_108903438.1">
    <property type="nucleotide sequence ID" value="NZ_CP029187.1"/>
</dbReference>
<evidence type="ECO:0000313" key="1">
    <source>
        <dbReference type="EMBL" id="AWI25652.1"/>
    </source>
</evidence>
<dbReference type="OrthoDB" id="3611744at2"/>
<dbReference type="KEGG" id="fpal:HYN49_06935"/>
<evidence type="ECO:0000313" key="2">
    <source>
        <dbReference type="Proteomes" id="UP000244937"/>
    </source>
</evidence>
<dbReference type="InterPro" id="IPR014985">
    <property type="entry name" value="WbqC"/>
</dbReference>
<keyword evidence="2" id="KW-1185">Reference proteome</keyword>
<dbReference type="EMBL" id="CP029187">
    <property type="protein sequence ID" value="AWI25652.1"/>
    <property type="molecule type" value="Genomic_DNA"/>
</dbReference>
<gene>
    <name evidence="1" type="ORF">HYN49_06935</name>
</gene>
<accession>A0A2S1SH27</accession>